<keyword evidence="3" id="KW-1185">Reference proteome</keyword>
<dbReference type="Proteomes" id="UP000758155">
    <property type="component" value="Unassembled WGS sequence"/>
</dbReference>
<feature type="compositionally biased region" description="Low complexity" evidence="1">
    <location>
        <begin position="552"/>
        <end position="565"/>
    </location>
</feature>
<dbReference type="PANTHER" id="PTHR35179">
    <property type="entry name" value="PROTEIN CBG02620"/>
    <property type="match status" value="1"/>
</dbReference>
<feature type="region of interest" description="Disordered" evidence="1">
    <location>
        <begin position="475"/>
        <end position="590"/>
    </location>
</feature>
<evidence type="ECO:0000256" key="1">
    <source>
        <dbReference type="SAM" id="MobiDB-lite"/>
    </source>
</evidence>
<evidence type="ECO:0008006" key="4">
    <source>
        <dbReference type="Google" id="ProtNLM"/>
    </source>
</evidence>
<dbReference type="EMBL" id="SWKV01000005">
    <property type="protein sequence ID" value="KAF3045940.1"/>
    <property type="molecule type" value="Genomic_DNA"/>
</dbReference>
<proteinExistence type="predicted"/>
<organism evidence="2 3">
    <name type="scientific">Didymella heteroderae</name>
    <dbReference type="NCBI Taxonomy" id="1769908"/>
    <lineage>
        <taxon>Eukaryota</taxon>
        <taxon>Fungi</taxon>
        <taxon>Dikarya</taxon>
        <taxon>Ascomycota</taxon>
        <taxon>Pezizomycotina</taxon>
        <taxon>Dothideomycetes</taxon>
        <taxon>Pleosporomycetidae</taxon>
        <taxon>Pleosporales</taxon>
        <taxon>Pleosporineae</taxon>
        <taxon>Didymellaceae</taxon>
        <taxon>Didymella</taxon>
    </lineage>
</organism>
<comment type="caution">
    <text evidence="2">The sequence shown here is derived from an EMBL/GenBank/DDBJ whole genome shotgun (WGS) entry which is preliminary data.</text>
</comment>
<name>A0A9P4WXQ1_9PLEO</name>
<feature type="compositionally biased region" description="Basic and acidic residues" evidence="1">
    <location>
        <begin position="479"/>
        <end position="492"/>
    </location>
</feature>
<evidence type="ECO:0000313" key="2">
    <source>
        <dbReference type="EMBL" id="KAF3045940.1"/>
    </source>
</evidence>
<sequence>MSTTCTLPSVIREETSLLSLINPTFATSLGNAQTKNGDPIDEIAQDDDVENLDDDDVDIATDSEEGELDIPRPLPKVLTPAQRRKKERKDVVLSKWRGPVCQEILAPDVIACEQEVTWNDDPEIICSYNWSSTVDGSNTIYVPGAPTKWTPRDIPYYVPGDAGFHPTDYNYVRQPADPFSAVFYAMTLANPGFNLKESDILADRNNLRTLLEVVQGKTVGPFRLDLYLIFNTLIIVRREDGFWRRSDGKSYGFNFEKHFTTPIPDMADASSHYRAIRYRMGPLRVVCRFEADAYVDTASDIQPESGAAAIVPSIPIEPDLLKRPNFIYRAPFKVLQKGHYVPGNQLLELKTQVERPREEGQSNVSCQDQLWFGRTTHLYTGRYESGTGKVLYVKKEDATERIRKWEERHQESLRKLVGLLTMLRDICRQQEGPAKAVILVREDPKGPLVVHKMQDKRKIVQREFFERHWLAHNKPKRSASRENRLARGDIRGGRGTSGLDAYRGGLQVRGGGSHTYQRRTRPTTDTNHGRLKAGPQPGPRHDASQDAPRGAPSTKSSSTQPSSSPDFGSIDAALRSGLRQDVLQDERTLR</sequence>
<dbReference type="PANTHER" id="PTHR35179:SF1">
    <property type="entry name" value="INTEGRAL MEMBRANE PROTEIN"/>
    <property type="match status" value="1"/>
</dbReference>
<reference evidence="2" key="1">
    <citation type="submission" date="2019-04" db="EMBL/GenBank/DDBJ databases">
        <title>Sequencing of skin fungus with MAO and IRED activity.</title>
        <authorList>
            <person name="Marsaioli A.J."/>
            <person name="Bonatto J.M.C."/>
            <person name="Reis Junior O."/>
        </authorList>
    </citation>
    <scope>NUCLEOTIDE SEQUENCE</scope>
    <source>
        <strain evidence="2">28M1</strain>
    </source>
</reference>
<gene>
    <name evidence="2" type="ORF">E8E12_008250</name>
</gene>
<evidence type="ECO:0000313" key="3">
    <source>
        <dbReference type="Proteomes" id="UP000758155"/>
    </source>
</evidence>
<accession>A0A9P4WXQ1</accession>
<dbReference type="AlphaFoldDB" id="A0A9P4WXQ1"/>
<protein>
    <recommendedName>
        <fullName evidence="4">Geranylgeranyl pyrophosphate synthetase</fullName>
    </recommendedName>
</protein>
<dbReference type="OrthoDB" id="420564at2759"/>